<dbReference type="EMBL" id="BAAATD010000012">
    <property type="protein sequence ID" value="GAA2626041.1"/>
    <property type="molecule type" value="Genomic_DNA"/>
</dbReference>
<gene>
    <name evidence="1" type="ORF">GCM10010411_73640</name>
</gene>
<reference evidence="1 2" key="1">
    <citation type="journal article" date="2019" name="Int. J. Syst. Evol. Microbiol.">
        <title>The Global Catalogue of Microorganisms (GCM) 10K type strain sequencing project: providing services to taxonomists for standard genome sequencing and annotation.</title>
        <authorList>
            <consortium name="The Broad Institute Genomics Platform"/>
            <consortium name="The Broad Institute Genome Sequencing Center for Infectious Disease"/>
            <person name="Wu L."/>
            <person name="Ma J."/>
        </authorList>
    </citation>
    <scope>NUCLEOTIDE SEQUENCE [LARGE SCALE GENOMIC DNA]</scope>
    <source>
        <strain evidence="1 2">JCM 6833</strain>
    </source>
</reference>
<dbReference type="InterPro" id="IPR029062">
    <property type="entry name" value="Class_I_gatase-like"/>
</dbReference>
<dbReference type="SUPFAM" id="SSF52317">
    <property type="entry name" value="Class I glutamine amidotransferase-like"/>
    <property type="match status" value="1"/>
</dbReference>
<proteinExistence type="predicted"/>
<name>A0ABN3QHE0_9ACTN</name>
<keyword evidence="2" id="KW-1185">Reference proteome</keyword>
<dbReference type="Proteomes" id="UP001501509">
    <property type="component" value="Unassembled WGS sequence"/>
</dbReference>
<evidence type="ECO:0000313" key="2">
    <source>
        <dbReference type="Proteomes" id="UP001501509"/>
    </source>
</evidence>
<accession>A0ABN3QHE0</accession>
<comment type="caution">
    <text evidence="1">The sequence shown here is derived from an EMBL/GenBank/DDBJ whole genome shotgun (WGS) entry which is preliminary data.</text>
</comment>
<dbReference type="RefSeq" id="WP_344547115.1">
    <property type="nucleotide sequence ID" value="NZ_BAAATD010000012.1"/>
</dbReference>
<protein>
    <submittedName>
        <fullName evidence="1">Uncharacterized protein</fullName>
    </submittedName>
</protein>
<dbReference type="Gene3D" id="3.40.50.880">
    <property type="match status" value="1"/>
</dbReference>
<sequence length="88" mass="9655">MQLLLHAHGARLAPVGGHVAAVHRVSGVLGEREVNSFHRFAALDVPPRLETLARCGPVVEAVRLMWHPERTQPYDPRDVALFAGAFGR</sequence>
<evidence type="ECO:0000313" key="1">
    <source>
        <dbReference type="EMBL" id="GAA2626041.1"/>
    </source>
</evidence>
<organism evidence="1 2">
    <name type="scientific">Actinomadura fulvescens</name>
    <dbReference type="NCBI Taxonomy" id="46160"/>
    <lineage>
        <taxon>Bacteria</taxon>
        <taxon>Bacillati</taxon>
        <taxon>Actinomycetota</taxon>
        <taxon>Actinomycetes</taxon>
        <taxon>Streptosporangiales</taxon>
        <taxon>Thermomonosporaceae</taxon>
        <taxon>Actinomadura</taxon>
    </lineage>
</organism>